<dbReference type="AlphaFoldDB" id="A0A845ASQ8"/>
<sequence length="71" mass="7695">MDGERIESAVQRIEQALARIAAQADAERGSNSGEAAVPPNVSQLVVRHEELREAVTGELKRLDDLIGKLES</sequence>
<evidence type="ECO:0000313" key="2">
    <source>
        <dbReference type="Proteomes" id="UP000446786"/>
    </source>
</evidence>
<organism evidence="1 2">
    <name type="scientific">Parerythrobacter jejuensis</name>
    <dbReference type="NCBI Taxonomy" id="795812"/>
    <lineage>
        <taxon>Bacteria</taxon>
        <taxon>Pseudomonadati</taxon>
        <taxon>Pseudomonadota</taxon>
        <taxon>Alphaproteobacteria</taxon>
        <taxon>Sphingomonadales</taxon>
        <taxon>Erythrobacteraceae</taxon>
        <taxon>Parerythrobacter</taxon>
    </lineage>
</organism>
<evidence type="ECO:0000313" key="1">
    <source>
        <dbReference type="EMBL" id="MXP32193.1"/>
    </source>
</evidence>
<name>A0A845ASQ8_9SPHN</name>
<dbReference type="Proteomes" id="UP000446786">
    <property type="component" value="Unassembled WGS sequence"/>
</dbReference>
<proteinExistence type="predicted"/>
<protein>
    <submittedName>
        <fullName evidence="1">Uncharacterized protein</fullName>
    </submittedName>
</protein>
<reference evidence="1 2" key="1">
    <citation type="submission" date="2019-12" db="EMBL/GenBank/DDBJ databases">
        <title>Genomic-based taxomic classification of the family Erythrobacteraceae.</title>
        <authorList>
            <person name="Xu L."/>
        </authorList>
    </citation>
    <scope>NUCLEOTIDE SEQUENCE [LARGE SCALE GENOMIC DNA]</scope>
    <source>
        <strain evidence="1 2">JCM 16677</strain>
    </source>
</reference>
<accession>A0A845ASQ8</accession>
<dbReference type="RefSeq" id="WP_160779556.1">
    <property type="nucleotide sequence ID" value="NZ_BAAAZF010000001.1"/>
</dbReference>
<keyword evidence="2" id="KW-1185">Reference proteome</keyword>
<gene>
    <name evidence="1" type="ORF">GRI94_10225</name>
</gene>
<dbReference type="OrthoDB" id="7410701at2"/>
<dbReference type="EMBL" id="WTYE01000001">
    <property type="protein sequence ID" value="MXP32193.1"/>
    <property type="molecule type" value="Genomic_DNA"/>
</dbReference>
<comment type="caution">
    <text evidence="1">The sequence shown here is derived from an EMBL/GenBank/DDBJ whole genome shotgun (WGS) entry which is preliminary data.</text>
</comment>